<name>A0ABV9GUU2_9BURK</name>
<evidence type="ECO:0000313" key="2">
    <source>
        <dbReference type="EMBL" id="MFC4620686.1"/>
    </source>
</evidence>
<dbReference type="Pfam" id="PF08668">
    <property type="entry name" value="HDOD"/>
    <property type="match status" value="1"/>
</dbReference>
<dbReference type="PANTHER" id="PTHR33525:SF4">
    <property type="entry name" value="CYCLIC DI-GMP PHOSPHODIESTERASE CDGJ"/>
    <property type="match status" value="1"/>
</dbReference>
<dbReference type="Gene3D" id="1.10.3210.10">
    <property type="entry name" value="Hypothetical protein af1432"/>
    <property type="match status" value="1"/>
</dbReference>
<feature type="domain" description="HDOD" evidence="1">
    <location>
        <begin position="228"/>
        <end position="430"/>
    </location>
</feature>
<dbReference type="Proteomes" id="UP001595967">
    <property type="component" value="Unassembled WGS sequence"/>
</dbReference>
<evidence type="ECO:0000259" key="1">
    <source>
        <dbReference type="PROSITE" id="PS51833"/>
    </source>
</evidence>
<dbReference type="InterPro" id="IPR052340">
    <property type="entry name" value="RNase_Y/CdgJ"/>
</dbReference>
<reference evidence="3" key="1">
    <citation type="journal article" date="2019" name="Int. J. Syst. Evol. Microbiol.">
        <title>The Global Catalogue of Microorganisms (GCM) 10K type strain sequencing project: providing services to taxonomists for standard genome sequencing and annotation.</title>
        <authorList>
            <consortium name="The Broad Institute Genomics Platform"/>
            <consortium name="The Broad Institute Genome Sequencing Center for Infectious Disease"/>
            <person name="Wu L."/>
            <person name="Ma J."/>
        </authorList>
    </citation>
    <scope>NUCLEOTIDE SEQUENCE [LARGE SCALE GENOMIC DNA]</scope>
    <source>
        <strain evidence="3">JCM 11650</strain>
    </source>
</reference>
<gene>
    <name evidence="2" type="ORF">ACFO3A_00450</name>
</gene>
<dbReference type="SUPFAM" id="SSF109604">
    <property type="entry name" value="HD-domain/PDEase-like"/>
    <property type="match status" value="1"/>
</dbReference>
<organism evidence="2 3">
    <name type="scientific">Comamonas nitrativorans</name>
    <dbReference type="NCBI Taxonomy" id="108437"/>
    <lineage>
        <taxon>Bacteria</taxon>
        <taxon>Pseudomonadati</taxon>
        <taxon>Pseudomonadota</taxon>
        <taxon>Betaproteobacteria</taxon>
        <taxon>Burkholderiales</taxon>
        <taxon>Comamonadaceae</taxon>
        <taxon>Comamonas</taxon>
    </lineage>
</organism>
<protein>
    <submittedName>
        <fullName evidence="2">EAL and HDOD domain-containing protein</fullName>
    </submittedName>
</protein>
<dbReference type="InterPro" id="IPR013976">
    <property type="entry name" value="HDOD"/>
</dbReference>
<dbReference type="PANTHER" id="PTHR33525">
    <property type="match status" value="1"/>
</dbReference>
<proteinExistence type="predicted"/>
<comment type="caution">
    <text evidence="2">The sequence shown here is derived from an EMBL/GenBank/DDBJ whole genome shotgun (WGS) entry which is preliminary data.</text>
</comment>
<dbReference type="RefSeq" id="WP_377722971.1">
    <property type="nucleotide sequence ID" value="NZ_JBHSEW010000001.1"/>
</dbReference>
<sequence>MSQAHDSVIQETISPTVSFVCREPVLDRKERIAGYIFDLQEALRLRLQGREGMLHRAYDDALLRSLSSLGIASLLEHRLAFVNLTPASLLNPLILRLPPKNTVLMLRPGNTPLDPAKIIPQLKALDKAGFAYGWVIGKKDLAMHHGTLAPLAVQANYIQLETAGFDGREIDNLRKALSSKRTLQQGKLHLLANELDSFDEFNLCFERGFDFFTGNFVTSRENWHPPKSDINRMLAVKLLNLLRTDEELKAIAEQITADPIMTFKLLRYLNSPAIGLQTPILTIDKALLILGRERCYRWLSLLLFDIKQSTFRERLLTEQALTRAFFLESLAGLGKVPEDKDALFILGLFSMLDLLMGAPLPELLEQTQLPPALHQALLGQPSEYLAPLELAKAENRHHAENITQLAAACEVNALQILERSIEALSKAHATMALHEA</sequence>
<dbReference type="EMBL" id="JBHSEW010000001">
    <property type="protein sequence ID" value="MFC4620686.1"/>
    <property type="molecule type" value="Genomic_DNA"/>
</dbReference>
<dbReference type="PROSITE" id="PS51833">
    <property type="entry name" value="HDOD"/>
    <property type="match status" value="1"/>
</dbReference>
<keyword evidence="3" id="KW-1185">Reference proteome</keyword>
<evidence type="ECO:0000313" key="3">
    <source>
        <dbReference type="Proteomes" id="UP001595967"/>
    </source>
</evidence>
<accession>A0ABV9GUU2</accession>